<dbReference type="STRING" id="578462.A0A0L0SWW3"/>
<dbReference type="PANTHER" id="PTHR12941">
    <property type="entry name" value="ER MEMBRANE PROTEIN COMPLEX"/>
    <property type="match status" value="1"/>
</dbReference>
<organism evidence="1 2">
    <name type="scientific">Allomyces macrogynus (strain ATCC 38327)</name>
    <name type="common">Allomyces javanicus var. macrogynus</name>
    <dbReference type="NCBI Taxonomy" id="578462"/>
    <lineage>
        <taxon>Eukaryota</taxon>
        <taxon>Fungi</taxon>
        <taxon>Fungi incertae sedis</taxon>
        <taxon>Blastocladiomycota</taxon>
        <taxon>Blastocladiomycetes</taxon>
        <taxon>Blastocladiales</taxon>
        <taxon>Blastocladiaceae</taxon>
        <taxon>Allomyces</taxon>
    </lineage>
</organism>
<dbReference type="AlphaFoldDB" id="A0A0L0SWW3"/>
<dbReference type="VEuPathDB" id="FungiDB:AMAG_12120"/>
<dbReference type="OrthoDB" id="194468at2759"/>
<dbReference type="Pfam" id="PF03665">
    <property type="entry name" value="UPF0172"/>
    <property type="match status" value="1"/>
</dbReference>
<dbReference type="GO" id="GO:0072546">
    <property type="term" value="C:EMC complex"/>
    <property type="evidence" value="ECO:0007669"/>
    <property type="project" value="InterPro"/>
</dbReference>
<name>A0A0L0SWW3_ALLM3</name>
<sequence>MAPRPDLAVHAAAYAAILLHALKHVHKPVFGVLLATTTTGAISRVVPVSHTPLARTACLLEVALEQVRKYTAADKNVVVAGLYYADANAADGADADANVVAVATQVLESLGVPEGVLLRLNTTKLSTDPYALALDVVLPTRSTTIRLVEPPSTLKNLPKVLGPLNQGLFDFDDHLEDVARDWLSNARVIAELQRQLVA</sequence>
<evidence type="ECO:0000313" key="2">
    <source>
        <dbReference type="Proteomes" id="UP000054350"/>
    </source>
</evidence>
<dbReference type="Proteomes" id="UP000054350">
    <property type="component" value="Unassembled WGS sequence"/>
</dbReference>
<dbReference type="EMBL" id="GG745352">
    <property type="protein sequence ID" value="KNE67043.1"/>
    <property type="molecule type" value="Genomic_DNA"/>
</dbReference>
<evidence type="ECO:0000313" key="1">
    <source>
        <dbReference type="EMBL" id="KNE67043.1"/>
    </source>
</evidence>
<dbReference type="InterPro" id="IPR005366">
    <property type="entry name" value="EMC8/9"/>
</dbReference>
<protein>
    <recommendedName>
        <fullName evidence="3">MPN domain-containing protein</fullName>
    </recommendedName>
</protein>
<keyword evidence="2" id="KW-1185">Reference proteome</keyword>
<reference evidence="2" key="2">
    <citation type="submission" date="2009-11" db="EMBL/GenBank/DDBJ databases">
        <title>The Genome Sequence of Allomyces macrogynus strain ATCC 38327.</title>
        <authorList>
            <consortium name="The Broad Institute Genome Sequencing Platform"/>
            <person name="Russ C."/>
            <person name="Cuomo C."/>
            <person name="Shea T."/>
            <person name="Young S.K."/>
            <person name="Zeng Q."/>
            <person name="Koehrsen M."/>
            <person name="Haas B."/>
            <person name="Borodovsky M."/>
            <person name="Guigo R."/>
            <person name="Alvarado L."/>
            <person name="Berlin A."/>
            <person name="Borenstein D."/>
            <person name="Chen Z."/>
            <person name="Engels R."/>
            <person name="Freedman E."/>
            <person name="Gellesch M."/>
            <person name="Goldberg J."/>
            <person name="Griggs A."/>
            <person name="Gujja S."/>
            <person name="Heiman D."/>
            <person name="Hepburn T."/>
            <person name="Howarth C."/>
            <person name="Jen D."/>
            <person name="Larson L."/>
            <person name="Lewis B."/>
            <person name="Mehta T."/>
            <person name="Park D."/>
            <person name="Pearson M."/>
            <person name="Roberts A."/>
            <person name="Saif S."/>
            <person name="Shenoy N."/>
            <person name="Sisk P."/>
            <person name="Stolte C."/>
            <person name="Sykes S."/>
            <person name="Walk T."/>
            <person name="White J."/>
            <person name="Yandava C."/>
            <person name="Burger G."/>
            <person name="Gray M.W."/>
            <person name="Holland P.W.H."/>
            <person name="King N."/>
            <person name="Lang F.B.F."/>
            <person name="Roger A.J."/>
            <person name="Ruiz-Trillo I."/>
            <person name="Lander E."/>
            <person name="Nusbaum C."/>
        </authorList>
    </citation>
    <scope>NUCLEOTIDE SEQUENCE [LARGE SCALE GENOMIC DNA]</scope>
    <source>
        <strain evidence="2">ATCC 38327</strain>
    </source>
</reference>
<accession>A0A0L0SWW3</accession>
<dbReference type="eggNOG" id="KOG3289">
    <property type="taxonomic scope" value="Eukaryota"/>
</dbReference>
<proteinExistence type="predicted"/>
<reference evidence="1 2" key="1">
    <citation type="submission" date="2009-11" db="EMBL/GenBank/DDBJ databases">
        <title>Annotation of Allomyces macrogynus ATCC 38327.</title>
        <authorList>
            <consortium name="The Broad Institute Genome Sequencing Platform"/>
            <person name="Russ C."/>
            <person name="Cuomo C."/>
            <person name="Burger G."/>
            <person name="Gray M.W."/>
            <person name="Holland P.W.H."/>
            <person name="King N."/>
            <person name="Lang F.B.F."/>
            <person name="Roger A.J."/>
            <person name="Ruiz-Trillo I."/>
            <person name="Young S.K."/>
            <person name="Zeng Q."/>
            <person name="Gargeya S."/>
            <person name="Fitzgerald M."/>
            <person name="Haas B."/>
            <person name="Abouelleil A."/>
            <person name="Alvarado L."/>
            <person name="Arachchi H.M."/>
            <person name="Berlin A."/>
            <person name="Chapman S.B."/>
            <person name="Gearin G."/>
            <person name="Goldberg J."/>
            <person name="Griggs A."/>
            <person name="Gujja S."/>
            <person name="Hansen M."/>
            <person name="Heiman D."/>
            <person name="Howarth C."/>
            <person name="Larimer J."/>
            <person name="Lui A."/>
            <person name="MacDonald P.J.P."/>
            <person name="McCowen C."/>
            <person name="Montmayeur A."/>
            <person name="Murphy C."/>
            <person name="Neiman D."/>
            <person name="Pearson M."/>
            <person name="Priest M."/>
            <person name="Roberts A."/>
            <person name="Saif S."/>
            <person name="Shea T."/>
            <person name="Sisk P."/>
            <person name="Stolte C."/>
            <person name="Sykes S."/>
            <person name="Wortman J."/>
            <person name="Nusbaum C."/>
            <person name="Birren B."/>
        </authorList>
    </citation>
    <scope>NUCLEOTIDE SEQUENCE [LARGE SCALE GENOMIC DNA]</scope>
    <source>
        <strain evidence="1 2">ATCC 38327</strain>
    </source>
</reference>
<dbReference type="PANTHER" id="PTHR12941:SF10">
    <property type="entry name" value="ER MEMBRANE PROTEIN COMPLEX SUBUNIT 8_9 HOMOLOG"/>
    <property type="match status" value="1"/>
</dbReference>
<evidence type="ECO:0008006" key="3">
    <source>
        <dbReference type="Google" id="ProtNLM"/>
    </source>
</evidence>
<gene>
    <name evidence="1" type="ORF">AMAG_12120</name>
</gene>